<keyword evidence="7" id="KW-0472">Membrane</keyword>
<dbReference type="Proteomes" id="UP000318878">
    <property type="component" value="Unassembled WGS sequence"/>
</dbReference>
<feature type="transmembrane region" description="Helical" evidence="7">
    <location>
        <begin position="377"/>
        <end position="396"/>
    </location>
</feature>
<proteinExistence type="inferred from homology"/>
<keyword evidence="5" id="KW-0862">Zinc</keyword>
<keyword evidence="9" id="KW-1185">Reference proteome</keyword>
<organism evidence="8 9">
    <name type="scientific">Blastopirellula retiformator</name>
    <dbReference type="NCBI Taxonomy" id="2527970"/>
    <lineage>
        <taxon>Bacteria</taxon>
        <taxon>Pseudomonadati</taxon>
        <taxon>Planctomycetota</taxon>
        <taxon>Planctomycetia</taxon>
        <taxon>Pirellulales</taxon>
        <taxon>Pirellulaceae</taxon>
        <taxon>Blastopirellula</taxon>
    </lineage>
</organism>
<dbReference type="GO" id="GO:0008237">
    <property type="term" value="F:metallopeptidase activity"/>
    <property type="evidence" value="ECO:0007669"/>
    <property type="project" value="UniProtKB-KW"/>
</dbReference>
<keyword evidence="7" id="KW-0812">Transmembrane</keyword>
<dbReference type="EMBL" id="SJPF01000001">
    <property type="protein sequence ID" value="TWT38594.1"/>
    <property type="molecule type" value="Genomic_DNA"/>
</dbReference>
<feature type="transmembrane region" description="Helical" evidence="7">
    <location>
        <begin position="520"/>
        <end position="546"/>
    </location>
</feature>
<keyword evidence="6" id="KW-0482">Metalloprotease</keyword>
<evidence type="ECO:0000256" key="2">
    <source>
        <dbReference type="ARBA" id="ARBA00007931"/>
    </source>
</evidence>
<dbReference type="OrthoDB" id="9781963at2"/>
<dbReference type="GO" id="GO:0006508">
    <property type="term" value="P:proteolysis"/>
    <property type="evidence" value="ECO:0007669"/>
    <property type="project" value="UniProtKB-KW"/>
</dbReference>
<keyword evidence="4" id="KW-0378">Hydrolase</keyword>
<keyword evidence="3" id="KW-0645">Protease</keyword>
<dbReference type="CDD" id="cd06160">
    <property type="entry name" value="S2P-M50_like_2"/>
    <property type="match status" value="1"/>
</dbReference>
<dbReference type="RefSeq" id="WP_146428834.1">
    <property type="nucleotide sequence ID" value="NZ_SJPF01000001.1"/>
</dbReference>
<reference evidence="8 9" key="1">
    <citation type="submission" date="2019-02" db="EMBL/GenBank/DDBJ databases">
        <title>Deep-cultivation of Planctomycetes and their phenomic and genomic characterization uncovers novel biology.</title>
        <authorList>
            <person name="Wiegand S."/>
            <person name="Jogler M."/>
            <person name="Boedeker C."/>
            <person name="Pinto D."/>
            <person name="Vollmers J."/>
            <person name="Rivas-Marin E."/>
            <person name="Kohn T."/>
            <person name="Peeters S.H."/>
            <person name="Heuer A."/>
            <person name="Rast P."/>
            <person name="Oberbeckmann S."/>
            <person name="Bunk B."/>
            <person name="Jeske O."/>
            <person name="Meyerdierks A."/>
            <person name="Storesund J.E."/>
            <person name="Kallscheuer N."/>
            <person name="Luecker S."/>
            <person name="Lage O.M."/>
            <person name="Pohl T."/>
            <person name="Merkel B.J."/>
            <person name="Hornburger P."/>
            <person name="Mueller R.-W."/>
            <person name="Bruemmer F."/>
            <person name="Labrenz M."/>
            <person name="Spormann A.M."/>
            <person name="Op Den Camp H."/>
            <person name="Overmann J."/>
            <person name="Amann R."/>
            <person name="Jetten M.S.M."/>
            <person name="Mascher T."/>
            <person name="Medema M.H."/>
            <person name="Devos D.P."/>
            <person name="Kaster A.-K."/>
            <person name="Ovreas L."/>
            <person name="Rohde M."/>
            <person name="Galperin M.Y."/>
            <person name="Jogler C."/>
        </authorList>
    </citation>
    <scope>NUCLEOTIDE SEQUENCE [LARGE SCALE GENOMIC DNA]</scope>
    <source>
        <strain evidence="8 9">Enr8</strain>
    </source>
</reference>
<comment type="similarity">
    <text evidence="2">Belongs to the peptidase M50B family.</text>
</comment>
<evidence type="ECO:0000256" key="6">
    <source>
        <dbReference type="ARBA" id="ARBA00023049"/>
    </source>
</evidence>
<protein>
    <submittedName>
        <fullName evidence="8">Peptidase family M50</fullName>
    </submittedName>
</protein>
<evidence type="ECO:0000256" key="7">
    <source>
        <dbReference type="SAM" id="Phobius"/>
    </source>
</evidence>
<feature type="transmembrane region" description="Helical" evidence="7">
    <location>
        <begin position="325"/>
        <end position="342"/>
    </location>
</feature>
<keyword evidence="7" id="KW-1133">Transmembrane helix</keyword>
<feature type="transmembrane region" description="Helical" evidence="7">
    <location>
        <begin position="269"/>
        <end position="289"/>
    </location>
</feature>
<comment type="caution">
    <text evidence="8">The sequence shown here is derived from an EMBL/GenBank/DDBJ whole genome shotgun (WGS) entry which is preliminary data.</text>
</comment>
<accession>A0A5C5VIX8</accession>
<feature type="transmembrane region" description="Helical" evidence="7">
    <location>
        <begin position="348"/>
        <end position="370"/>
    </location>
</feature>
<sequence>MANVFQLNSSRISLREYAFGTPLLLMPLAWAIKAFGINIASSTDDPAVDSLDEFVTDRPFPANIEAKLAPELQTLETLGFRQQVRHELMLSTHNTTIYRVTMLHETGKYVARVQYRIWRQPAQTLDFLTRQIETPLADGSTLITFGGKPDMLAPENFFIERCGPKKTLEQLWDRHQARLAENMRAIRELYSREDLIHYIHQQHEQLIAFHVERGVFDRPTPLYGVGSSSPPTNGEDPEEIRELAPLEESPEYRDVFAELDKLEKNQSSIVSSILMLVISFGLFAAAIGWQQDWTALLLLAPVLLFHEAGHFLAMKLFGYRDTKMFFIPFFGAAVSGRHLNVAGWKKGIVSMAGPVPGIVVGGAIGIWGLLQPADWKFQLAFAALLINGLNMLPILPLDGGAFWQAILFCRHRFLDVAFRGAAIGMLALITLGTGSYVFGFIAIAMGMALPVAYRIAAAVERLRGEGFAAVSPDGKSIPREEAITVIDDVQANFPEPLHPKIVAQNVYSIFESLNAKAPGALVTIAMGMFYFGSLFMCLVLTAVIFIGRDANLSDFFNMAAAQPTTVYDADSQRQTETAPLAADAKPVTITTHFADQAIADAEYDKLSKSEHPLRVQQIGPTLFVTTAAGEAVDNVTEQLKAAGGEPFPSSTEGAVLRVMTIAVTSNGAEEMLEDVRSYQAFPAFLQIMPPWDPAWDAATDEQRRQWKEARQQYQELQVIQFTDPETLQMQAEMSEVILEEGTEKLEELLEKLDAHQAGQRPKVVAERLASVEEPAMRNLLAAHFAHAEAMIEREEDFFPELIDGESPRQMQPEEERLIEAAAILGQVAEPQEFDWNNPPMTYIYGETTGLLLLLEADTRHPEKLLTQLADWFERHDCADTKYDVLPWNHWDEF</sequence>
<dbReference type="PANTHER" id="PTHR39188">
    <property type="entry name" value="MEMBRANE-ASSOCIATED ZINC METALLOPROTEASE M50B"/>
    <property type="match status" value="1"/>
</dbReference>
<evidence type="ECO:0000256" key="1">
    <source>
        <dbReference type="ARBA" id="ARBA00001947"/>
    </source>
</evidence>
<evidence type="ECO:0000313" key="9">
    <source>
        <dbReference type="Proteomes" id="UP000318878"/>
    </source>
</evidence>
<name>A0A5C5VIX8_9BACT</name>
<feature type="transmembrane region" description="Helical" evidence="7">
    <location>
        <begin position="416"/>
        <end position="444"/>
    </location>
</feature>
<comment type="cofactor">
    <cofactor evidence="1">
        <name>Zn(2+)</name>
        <dbReference type="ChEBI" id="CHEBI:29105"/>
    </cofactor>
</comment>
<evidence type="ECO:0000256" key="4">
    <source>
        <dbReference type="ARBA" id="ARBA00022801"/>
    </source>
</evidence>
<dbReference type="PANTHER" id="PTHR39188:SF3">
    <property type="entry name" value="STAGE IV SPORULATION PROTEIN FB"/>
    <property type="match status" value="1"/>
</dbReference>
<gene>
    <name evidence="8" type="ORF">Enr8_02870</name>
</gene>
<evidence type="ECO:0000313" key="8">
    <source>
        <dbReference type="EMBL" id="TWT38594.1"/>
    </source>
</evidence>
<evidence type="ECO:0000256" key="5">
    <source>
        <dbReference type="ARBA" id="ARBA00022833"/>
    </source>
</evidence>
<feature type="transmembrane region" description="Helical" evidence="7">
    <location>
        <begin position="295"/>
        <end position="313"/>
    </location>
</feature>
<evidence type="ECO:0000256" key="3">
    <source>
        <dbReference type="ARBA" id="ARBA00022670"/>
    </source>
</evidence>
<dbReference type="AlphaFoldDB" id="A0A5C5VIX8"/>